<proteinExistence type="predicted"/>
<keyword evidence="1" id="KW-1133">Transmembrane helix</keyword>
<gene>
    <name evidence="2" type="ORF">JEQ47_12065</name>
</gene>
<accession>A0A934MM90</accession>
<evidence type="ECO:0000313" key="2">
    <source>
        <dbReference type="EMBL" id="MBJ3785461.1"/>
    </source>
</evidence>
<sequence length="103" mass="11382">MRQIDRLLAEKLWIVPWSILALGALVVMAIYLVLDTSHGATGVTWFILRWFHSACWLFLAIAALAMAKFTPLPIGWAKPLAITGGLFYAVFLITSLMSGTLAF</sequence>
<keyword evidence="1" id="KW-0472">Membrane</keyword>
<keyword evidence="1" id="KW-0812">Transmembrane</keyword>
<evidence type="ECO:0000313" key="3">
    <source>
        <dbReference type="Proteomes" id="UP000602124"/>
    </source>
</evidence>
<keyword evidence="3" id="KW-1185">Reference proteome</keyword>
<dbReference type="AlphaFoldDB" id="A0A934MM90"/>
<dbReference type="RefSeq" id="WP_198876639.1">
    <property type="nucleotide sequence ID" value="NZ_JAEKMH010000002.1"/>
</dbReference>
<evidence type="ECO:0000256" key="1">
    <source>
        <dbReference type="SAM" id="Phobius"/>
    </source>
</evidence>
<name>A0A934MM90_9HYPH</name>
<protein>
    <submittedName>
        <fullName evidence="2">Uncharacterized protein</fullName>
    </submittedName>
</protein>
<dbReference type="Proteomes" id="UP000602124">
    <property type="component" value="Unassembled WGS sequence"/>
</dbReference>
<feature type="transmembrane region" description="Helical" evidence="1">
    <location>
        <begin position="12"/>
        <end position="34"/>
    </location>
</feature>
<comment type="caution">
    <text evidence="2">The sequence shown here is derived from an EMBL/GenBank/DDBJ whole genome shotgun (WGS) entry which is preliminary data.</text>
</comment>
<organism evidence="2 3">
    <name type="scientific">Devosia sediminis</name>
    <dbReference type="NCBI Taxonomy" id="2798801"/>
    <lineage>
        <taxon>Bacteria</taxon>
        <taxon>Pseudomonadati</taxon>
        <taxon>Pseudomonadota</taxon>
        <taxon>Alphaproteobacteria</taxon>
        <taxon>Hyphomicrobiales</taxon>
        <taxon>Devosiaceae</taxon>
        <taxon>Devosia</taxon>
    </lineage>
</organism>
<reference evidence="2" key="1">
    <citation type="submission" date="2020-12" db="EMBL/GenBank/DDBJ databases">
        <title>Devosia sp. MSA67 isolated from Mo River.</title>
        <authorList>
            <person name="Ma F."/>
            <person name="Zi Z."/>
        </authorList>
    </citation>
    <scope>NUCLEOTIDE SEQUENCE</scope>
    <source>
        <strain evidence="2">MSA67</strain>
    </source>
</reference>
<feature type="transmembrane region" description="Helical" evidence="1">
    <location>
        <begin position="46"/>
        <end position="67"/>
    </location>
</feature>
<dbReference type="EMBL" id="JAEKMH010000002">
    <property type="protein sequence ID" value="MBJ3785461.1"/>
    <property type="molecule type" value="Genomic_DNA"/>
</dbReference>
<feature type="transmembrane region" description="Helical" evidence="1">
    <location>
        <begin position="79"/>
        <end position="102"/>
    </location>
</feature>